<dbReference type="OrthoDB" id="2423195at2759"/>
<dbReference type="InterPro" id="IPR041677">
    <property type="entry name" value="DNA2/NAM7_AAA_11"/>
</dbReference>
<dbReference type="AlphaFoldDB" id="A0A9C6XU92"/>
<dbReference type="GO" id="GO:0004386">
    <property type="term" value="F:helicase activity"/>
    <property type="evidence" value="ECO:0007669"/>
    <property type="project" value="InterPro"/>
</dbReference>
<feature type="domain" description="DNA2/NAM7 helicase helicase" evidence="1">
    <location>
        <begin position="57"/>
        <end position="163"/>
    </location>
</feature>
<keyword evidence="2" id="KW-1185">Reference proteome</keyword>
<dbReference type="Gene3D" id="3.40.50.300">
    <property type="entry name" value="P-loop containing nucleotide triphosphate hydrolases"/>
    <property type="match status" value="1"/>
</dbReference>
<protein>
    <submittedName>
        <fullName evidence="3">NFX1-type zinc finger-containing protein 1 homolog</fullName>
    </submittedName>
</protein>
<reference evidence="3" key="1">
    <citation type="submission" date="2025-08" db="UniProtKB">
        <authorList>
            <consortium name="RefSeq"/>
        </authorList>
    </citation>
    <scope>IDENTIFICATION</scope>
    <source>
        <tissue evidence="3">Whole organism</tissue>
    </source>
</reference>
<accession>A0A9C6XU92</accession>
<evidence type="ECO:0000313" key="3">
    <source>
        <dbReference type="RefSeq" id="XP_052131338.1"/>
    </source>
</evidence>
<proteinExistence type="predicted"/>
<sequence length="172" mass="19234">MRQPISAWLCNDLLPGDQVAELALDPTDWDLSGIEDSGILEELHEVILCVSASNLQDKTKELQNKRKEPMPALEMFLEPAIDRIENEYAQADNVYREWKLVEDQNVMSTCLVVGMTTSCAASRQTILKNLKPSVVIVEEAAEVLEAHVVVSLTGDVEHLIMIGEYRKITSKP</sequence>
<dbReference type="Pfam" id="PF13086">
    <property type="entry name" value="AAA_11"/>
    <property type="match status" value="1"/>
</dbReference>
<dbReference type="Proteomes" id="UP000504606">
    <property type="component" value="Unplaced"/>
</dbReference>
<dbReference type="RefSeq" id="XP_052131338.1">
    <property type="nucleotide sequence ID" value="XM_052275378.1"/>
</dbReference>
<name>A0A9C6XU92_FRAOC</name>
<dbReference type="GeneID" id="127751599"/>
<dbReference type="InterPro" id="IPR027417">
    <property type="entry name" value="P-loop_NTPase"/>
</dbReference>
<gene>
    <name evidence="3" type="primary">LOC127751599</name>
</gene>
<evidence type="ECO:0000313" key="2">
    <source>
        <dbReference type="Proteomes" id="UP000504606"/>
    </source>
</evidence>
<organism evidence="2 3">
    <name type="scientific">Frankliniella occidentalis</name>
    <name type="common">Western flower thrips</name>
    <name type="synonym">Euthrips occidentalis</name>
    <dbReference type="NCBI Taxonomy" id="133901"/>
    <lineage>
        <taxon>Eukaryota</taxon>
        <taxon>Metazoa</taxon>
        <taxon>Ecdysozoa</taxon>
        <taxon>Arthropoda</taxon>
        <taxon>Hexapoda</taxon>
        <taxon>Insecta</taxon>
        <taxon>Pterygota</taxon>
        <taxon>Neoptera</taxon>
        <taxon>Paraneoptera</taxon>
        <taxon>Thysanoptera</taxon>
        <taxon>Terebrantia</taxon>
        <taxon>Thripoidea</taxon>
        <taxon>Thripidae</taxon>
        <taxon>Frankliniella</taxon>
    </lineage>
</organism>
<dbReference type="KEGG" id="foc:127751599"/>
<evidence type="ECO:0000259" key="1">
    <source>
        <dbReference type="Pfam" id="PF13086"/>
    </source>
</evidence>